<dbReference type="GO" id="GO:0008967">
    <property type="term" value="F:phosphoglycolate phosphatase activity"/>
    <property type="evidence" value="ECO:0007669"/>
    <property type="project" value="TreeGrafter"/>
</dbReference>
<dbReference type="PANTHER" id="PTHR43434">
    <property type="entry name" value="PHOSPHOGLYCOLATE PHOSPHATASE"/>
    <property type="match status" value="1"/>
</dbReference>
<reference evidence="1 2" key="1">
    <citation type="submission" date="2019-03" db="EMBL/GenBank/DDBJ databases">
        <title>Genomics of glacier-inhabiting Cryobacterium strains.</title>
        <authorList>
            <person name="Liu Q."/>
            <person name="Xin Y.-H."/>
        </authorList>
    </citation>
    <scope>NUCLEOTIDE SEQUENCE [LARGE SCALE GENOMIC DNA]</scope>
    <source>
        <strain evidence="1 2">TMT1-1</strain>
    </source>
</reference>
<gene>
    <name evidence="1" type="ORF">E3T27_14820</name>
</gene>
<keyword evidence="1" id="KW-0378">Hydrolase</keyword>
<evidence type="ECO:0000313" key="1">
    <source>
        <dbReference type="EMBL" id="TFD24039.1"/>
    </source>
</evidence>
<dbReference type="Gene3D" id="1.10.150.240">
    <property type="entry name" value="Putative phosphatase, domain 2"/>
    <property type="match status" value="1"/>
</dbReference>
<dbReference type="OrthoDB" id="9782449at2"/>
<protein>
    <submittedName>
        <fullName evidence="1">HAD family hydrolase</fullName>
    </submittedName>
</protein>
<dbReference type="InterPro" id="IPR041492">
    <property type="entry name" value="HAD_2"/>
</dbReference>
<dbReference type="SUPFAM" id="SSF56784">
    <property type="entry name" value="HAD-like"/>
    <property type="match status" value="1"/>
</dbReference>
<organism evidence="1 2">
    <name type="scientific">Cryobacterium lyxosi</name>
    <dbReference type="NCBI Taxonomy" id="1259228"/>
    <lineage>
        <taxon>Bacteria</taxon>
        <taxon>Bacillati</taxon>
        <taxon>Actinomycetota</taxon>
        <taxon>Actinomycetes</taxon>
        <taxon>Micrococcales</taxon>
        <taxon>Microbacteriaceae</taxon>
        <taxon>Cryobacterium</taxon>
    </lineage>
</organism>
<proteinExistence type="predicted"/>
<dbReference type="InterPro" id="IPR023214">
    <property type="entry name" value="HAD_sf"/>
</dbReference>
<evidence type="ECO:0000313" key="2">
    <source>
        <dbReference type="Proteomes" id="UP000298424"/>
    </source>
</evidence>
<dbReference type="AlphaFoldDB" id="A0A4R8ZCC3"/>
<dbReference type="Gene3D" id="3.40.50.1000">
    <property type="entry name" value="HAD superfamily/HAD-like"/>
    <property type="match status" value="1"/>
</dbReference>
<accession>A0A4R8ZCC3</accession>
<dbReference type="GO" id="GO:0005829">
    <property type="term" value="C:cytosol"/>
    <property type="evidence" value="ECO:0007669"/>
    <property type="project" value="TreeGrafter"/>
</dbReference>
<dbReference type="GO" id="GO:0006281">
    <property type="term" value="P:DNA repair"/>
    <property type="evidence" value="ECO:0007669"/>
    <property type="project" value="TreeGrafter"/>
</dbReference>
<dbReference type="EMBL" id="SOGT01000015">
    <property type="protein sequence ID" value="TFD24039.1"/>
    <property type="molecule type" value="Genomic_DNA"/>
</dbReference>
<keyword evidence="2" id="KW-1185">Reference proteome</keyword>
<sequence length="217" mass="23407">MDATVNTMELTDTMVMFDWNGTVVLDADRARASLNSVLEARDLGALDTDEFSRKFRLPMKNMFRDLGVHSLDLAVAEAEWNHHMTQTTTRLRAGTNAALLALSEAGAWLGVVSAASATAVQFDQRSLSVLPVLDVVDAEVADKVAQLVLHRARRTHAFYIGDTEYDMVAASAAEYIPIGVSGGYSSEQVLRKAGAAHIVGSLGEIMALVAHTDCGRE</sequence>
<dbReference type="PANTHER" id="PTHR43434:SF13">
    <property type="entry name" value="PHOSPHOGLYCOLATE PHOSPHATASE"/>
    <property type="match status" value="1"/>
</dbReference>
<name>A0A4R8ZCC3_9MICO</name>
<dbReference type="Pfam" id="PF13419">
    <property type="entry name" value="HAD_2"/>
    <property type="match status" value="1"/>
</dbReference>
<dbReference type="Proteomes" id="UP000298424">
    <property type="component" value="Unassembled WGS sequence"/>
</dbReference>
<comment type="caution">
    <text evidence="1">The sequence shown here is derived from an EMBL/GenBank/DDBJ whole genome shotgun (WGS) entry which is preliminary data.</text>
</comment>
<dbReference type="InterPro" id="IPR023198">
    <property type="entry name" value="PGP-like_dom2"/>
</dbReference>
<dbReference type="InterPro" id="IPR036412">
    <property type="entry name" value="HAD-like_sf"/>
</dbReference>
<dbReference type="InterPro" id="IPR050155">
    <property type="entry name" value="HAD-like_hydrolase_sf"/>
</dbReference>